<sequence>MTFLAQDEIKRDFSCGDLVGDFWQYGGSDPVSASSSADRLPHAHSPATSPHQASHEGRCTSLNSDGTPLSGLSSSLPFHPTALQPPSDLAPPFRAGPHLPEGVHSGLLNYMPLPERSLQEGPSQGLPSVCSLDDLRQSHERLMHAASQFNMRGGALAQGAFGDMLEPDAFKSGGRWSSALQVPGELQGMPTIVQGNSTPNISFSDPMQLSLAGRSGLLTSTPEGDSDDAKTGGALDQRRLRRMLSNRESARRSRKRKQALMVDLESENEKLAADNQRMQKELSTTSRQLKSAVAERKQLEAELAALRKQVAELTKHPQTAHQPPHPPTHEDWYVPGSPGSDTEASWSDAPTPRKAAKPRKKRTPAPRRAANAAKQAAATPVSPRNAAQKHAVDFSLQGMVNNTFPVAHNGYQ</sequence>
<evidence type="ECO:0000256" key="5">
    <source>
        <dbReference type="ARBA" id="ARBA00023242"/>
    </source>
</evidence>
<dbReference type="Gene3D" id="1.20.5.170">
    <property type="match status" value="1"/>
</dbReference>
<evidence type="ECO:0000256" key="2">
    <source>
        <dbReference type="ARBA" id="ARBA00023015"/>
    </source>
</evidence>
<feature type="region of interest" description="Disordered" evidence="6">
    <location>
        <begin position="30"/>
        <end position="100"/>
    </location>
</feature>
<dbReference type="InterPro" id="IPR045314">
    <property type="entry name" value="bZIP_plant_GBF1"/>
</dbReference>
<evidence type="ECO:0000256" key="1">
    <source>
        <dbReference type="ARBA" id="ARBA00004123"/>
    </source>
</evidence>
<dbReference type="Pfam" id="PF00170">
    <property type="entry name" value="bZIP_1"/>
    <property type="match status" value="1"/>
</dbReference>
<protein>
    <recommendedName>
        <fullName evidence="7">BZIP domain-containing protein</fullName>
    </recommendedName>
</protein>
<evidence type="ECO:0000313" key="9">
    <source>
        <dbReference type="Proteomes" id="UP001489004"/>
    </source>
</evidence>
<evidence type="ECO:0000256" key="6">
    <source>
        <dbReference type="SAM" id="MobiDB-lite"/>
    </source>
</evidence>
<feature type="region of interest" description="Disordered" evidence="6">
    <location>
        <begin position="313"/>
        <end position="388"/>
    </location>
</feature>
<evidence type="ECO:0000256" key="3">
    <source>
        <dbReference type="ARBA" id="ARBA00023125"/>
    </source>
</evidence>
<dbReference type="AlphaFoldDB" id="A0AAW1QQJ0"/>
<comment type="caution">
    <text evidence="8">The sequence shown here is derived from an EMBL/GenBank/DDBJ whole genome shotgun (WGS) entry which is preliminary data.</text>
</comment>
<comment type="subcellular location">
    <subcellularLocation>
        <location evidence="1">Nucleus</location>
    </subcellularLocation>
</comment>
<feature type="compositionally biased region" description="Basic residues" evidence="6">
    <location>
        <begin position="354"/>
        <end position="365"/>
    </location>
</feature>
<accession>A0AAW1QQJ0</accession>
<keyword evidence="2" id="KW-0805">Transcription regulation</keyword>
<keyword evidence="4" id="KW-0804">Transcription</keyword>
<dbReference type="PANTHER" id="PTHR46324">
    <property type="entry name" value="BASIC LEUCINE ZIPPER 43-RELATED"/>
    <property type="match status" value="1"/>
</dbReference>
<dbReference type="InterPro" id="IPR046347">
    <property type="entry name" value="bZIP_sf"/>
</dbReference>
<dbReference type="InterPro" id="IPR044521">
    <property type="entry name" value="AtbZIP8/43"/>
</dbReference>
<dbReference type="InterPro" id="IPR004827">
    <property type="entry name" value="bZIP"/>
</dbReference>
<proteinExistence type="predicted"/>
<dbReference type="SMART" id="SM00338">
    <property type="entry name" value="BRLZ"/>
    <property type="match status" value="1"/>
</dbReference>
<feature type="region of interest" description="Disordered" evidence="6">
    <location>
        <begin position="215"/>
        <end position="289"/>
    </location>
</feature>
<dbReference type="EMBL" id="JALJOR010000002">
    <property type="protein sequence ID" value="KAK9823337.1"/>
    <property type="molecule type" value="Genomic_DNA"/>
</dbReference>
<feature type="compositionally biased region" description="Low complexity" evidence="6">
    <location>
        <begin position="366"/>
        <end position="380"/>
    </location>
</feature>
<dbReference type="GO" id="GO:0003700">
    <property type="term" value="F:DNA-binding transcription factor activity"/>
    <property type="evidence" value="ECO:0007669"/>
    <property type="project" value="InterPro"/>
</dbReference>
<organism evidence="8 9">
    <name type="scientific">[Myrmecia] bisecta</name>
    <dbReference type="NCBI Taxonomy" id="41462"/>
    <lineage>
        <taxon>Eukaryota</taxon>
        <taxon>Viridiplantae</taxon>
        <taxon>Chlorophyta</taxon>
        <taxon>core chlorophytes</taxon>
        <taxon>Trebouxiophyceae</taxon>
        <taxon>Trebouxiales</taxon>
        <taxon>Trebouxiaceae</taxon>
        <taxon>Myrmecia</taxon>
    </lineage>
</organism>
<dbReference type="GO" id="GO:0003677">
    <property type="term" value="F:DNA binding"/>
    <property type="evidence" value="ECO:0007669"/>
    <property type="project" value="UniProtKB-KW"/>
</dbReference>
<dbReference type="SUPFAM" id="SSF57959">
    <property type="entry name" value="Leucine zipper domain"/>
    <property type="match status" value="1"/>
</dbReference>
<keyword evidence="3" id="KW-0238">DNA-binding</keyword>
<dbReference type="CDD" id="cd14702">
    <property type="entry name" value="bZIP_plant_GBF1"/>
    <property type="match status" value="1"/>
</dbReference>
<name>A0AAW1QQJ0_9CHLO</name>
<dbReference type="Proteomes" id="UP001489004">
    <property type="component" value="Unassembled WGS sequence"/>
</dbReference>
<feature type="compositionally biased region" description="Basic and acidic residues" evidence="6">
    <location>
        <begin position="267"/>
        <end position="280"/>
    </location>
</feature>
<keyword evidence="9" id="KW-1185">Reference proteome</keyword>
<evidence type="ECO:0000259" key="7">
    <source>
        <dbReference type="PROSITE" id="PS50217"/>
    </source>
</evidence>
<dbReference type="PANTHER" id="PTHR46324:SF26">
    <property type="entry name" value="OS02G0728001 PROTEIN"/>
    <property type="match status" value="1"/>
</dbReference>
<dbReference type="PROSITE" id="PS00036">
    <property type="entry name" value="BZIP_BASIC"/>
    <property type="match status" value="1"/>
</dbReference>
<evidence type="ECO:0000256" key="4">
    <source>
        <dbReference type="ARBA" id="ARBA00023163"/>
    </source>
</evidence>
<evidence type="ECO:0000313" key="8">
    <source>
        <dbReference type="EMBL" id="KAK9823337.1"/>
    </source>
</evidence>
<dbReference type="PROSITE" id="PS50217">
    <property type="entry name" value="BZIP"/>
    <property type="match status" value="1"/>
</dbReference>
<keyword evidence="5" id="KW-0539">Nucleus</keyword>
<gene>
    <name evidence="8" type="ORF">WJX72_002035</name>
</gene>
<dbReference type="GO" id="GO:0005634">
    <property type="term" value="C:nucleus"/>
    <property type="evidence" value="ECO:0007669"/>
    <property type="project" value="UniProtKB-SubCell"/>
</dbReference>
<feature type="domain" description="BZIP" evidence="7">
    <location>
        <begin position="236"/>
        <end position="299"/>
    </location>
</feature>
<reference evidence="8 9" key="1">
    <citation type="journal article" date="2024" name="Nat. Commun.">
        <title>Phylogenomics reveals the evolutionary origins of lichenization in chlorophyte algae.</title>
        <authorList>
            <person name="Puginier C."/>
            <person name="Libourel C."/>
            <person name="Otte J."/>
            <person name="Skaloud P."/>
            <person name="Haon M."/>
            <person name="Grisel S."/>
            <person name="Petersen M."/>
            <person name="Berrin J.G."/>
            <person name="Delaux P.M."/>
            <person name="Dal Grande F."/>
            <person name="Keller J."/>
        </authorList>
    </citation>
    <scope>NUCLEOTIDE SEQUENCE [LARGE SCALE GENOMIC DNA]</scope>
    <source>
        <strain evidence="8 9">SAG 2043</strain>
    </source>
</reference>